<proteinExistence type="predicted"/>
<evidence type="ECO:0000313" key="3">
    <source>
        <dbReference type="Proteomes" id="UP000722485"/>
    </source>
</evidence>
<organism evidence="2 3">
    <name type="scientific">Cylindrodendrum hubeiense</name>
    <dbReference type="NCBI Taxonomy" id="595255"/>
    <lineage>
        <taxon>Eukaryota</taxon>
        <taxon>Fungi</taxon>
        <taxon>Dikarya</taxon>
        <taxon>Ascomycota</taxon>
        <taxon>Pezizomycotina</taxon>
        <taxon>Sordariomycetes</taxon>
        <taxon>Hypocreomycetidae</taxon>
        <taxon>Hypocreales</taxon>
        <taxon>Nectriaceae</taxon>
        <taxon>Cylindrodendrum</taxon>
    </lineage>
</organism>
<feature type="compositionally biased region" description="Polar residues" evidence="1">
    <location>
        <begin position="144"/>
        <end position="154"/>
    </location>
</feature>
<sequence length="220" mass="23784">MALSNKSPPLDPLAPEWRRYCEPPNDAELLKSPPTPLLTVVCLVQPNGSVDDTDDTDETSRTPVLGLLLCPRSRRPEQHPTHAASWGPDDRPKPRDARCRTVHMVGLSTACDGQGNEQQTLESTLSAGTGGGSQAAGAVDWLGKSSSGTAAGQTRRTRGLPLDPRDAWPDYRCNSTPLEPIRSPLIGRWARTGGTPGPAAYDDVRMATRGNRREERDIKS</sequence>
<comment type="caution">
    <text evidence="2">The sequence shown here is derived from an EMBL/GenBank/DDBJ whole genome shotgun (WGS) entry which is preliminary data.</text>
</comment>
<feature type="compositionally biased region" description="Basic and acidic residues" evidence="1">
    <location>
        <begin position="202"/>
        <end position="220"/>
    </location>
</feature>
<protein>
    <submittedName>
        <fullName evidence="2">Uncharacterized protein</fullName>
    </submittedName>
</protein>
<name>A0A9P5HD02_9HYPO</name>
<reference evidence="2" key="1">
    <citation type="submission" date="2020-03" db="EMBL/GenBank/DDBJ databases">
        <title>Draft Genome Sequence of Cylindrodendrum hubeiense.</title>
        <authorList>
            <person name="Buettner E."/>
            <person name="Kellner H."/>
        </authorList>
    </citation>
    <scope>NUCLEOTIDE SEQUENCE</scope>
    <source>
        <strain evidence="2">IHI 201604</strain>
    </source>
</reference>
<feature type="region of interest" description="Disordered" evidence="1">
    <location>
        <begin position="69"/>
        <end position="220"/>
    </location>
</feature>
<dbReference type="AlphaFoldDB" id="A0A9P5HD02"/>
<evidence type="ECO:0000256" key="1">
    <source>
        <dbReference type="SAM" id="MobiDB-lite"/>
    </source>
</evidence>
<dbReference type="EMBL" id="JAANBB010000089">
    <property type="protein sequence ID" value="KAF7550882.1"/>
    <property type="molecule type" value="Genomic_DNA"/>
</dbReference>
<keyword evidence="3" id="KW-1185">Reference proteome</keyword>
<gene>
    <name evidence="2" type="ORF">G7Z17_g5413</name>
</gene>
<feature type="compositionally biased region" description="Basic and acidic residues" evidence="1">
    <location>
        <begin position="88"/>
        <end position="99"/>
    </location>
</feature>
<evidence type="ECO:0000313" key="2">
    <source>
        <dbReference type="EMBL" id="KAF7550882.1"/>
    </source>
</evidence>
<accession>A0A9P5HD02</accession>
<dbReference type="Proteomes" id="UP000722485">
    <property type="component" value="Unassembled WGS sequence"/>
</dbReference>